<dbReference type="PANTHER" id="PTHR21037:SF2">
    <property type="entry name" value="SIMILAR TO NOVEL PROTEIN"/>
    <property type="match status" value="1"/>
</dbReference>
<proteinExistence type="predicted"/>
<dbReference type="AlphaFoldDB" id="A0A8B9KU45"/>
<organism evidence="1 2">
    <name type="scientific">Astyanax mexicanus</name>
    <name type="common">Blind cave fish</name>
    <name type="synonym">Astyanax fasciatus mexicanus</name>
    <dbReference type="NCBI Taxonomy" id="7994"/>
    <lineage>
        <taxon>Eukaryota</taxon>
        <taxon>Metazoa</taxon>
        <taxon>Chordata</taxon>
        <taxon>Craniata</taxon>
        <taxon>Vertebrata</taxon>
        <taxon>Euteleostomi</taxon>
        <taxon>Actinopterygii</taxon>
        <taxon>Neopterygii</taxon>
        <taxon>Teleostei</taxon>
        <taxon>Ostariophysi</taxon>
        <taxon>Characiformes</taxon>
        <taxon>Characoidei</taxon>
        <taxon>Acestrorhamphidae</taxon>
        <taxon>Acestrorhamphinae</taxon>
        <taxon>Astyanax</taxon>
    </lineage>
</organism>
<dbReference type="Ensembl" id="ENSAMXT00005045187.1">
    <property type="protein sequence ID" value="ENSAMXP00005041517.1"/>
    <property type="gene ID" value="ENSAMXG00005019428.1"/>
</dbReference>
<dbReference type="Pfam" id="PF17653">
    <property type="entry name" value="DUF5522"/>
    <property type="match status" value="1"/>
</dbReference>
<evidence type="ECO:0000313" key="2">
    <source>
        <dbReference type="Proteomes" id="UP000694621"/>
    </source>
</evidence>
<protein>
    <submittedName>
        <fullName evidence="1">Uncharacterized protein</fullName>
    </submittedName>
</protein>
<dbReference type="Proteomes" id="UP000694621">
    <property type="component" value="Unplaced"/>
</dbReference>
<dbReference type="PANTHER" id="PTHR21037">
    <property type="entry name" value="39S RIBOSOMAL PROTEIN L14, MITOCHONDRIAL"/>
    <property type="match status" value="1"/>
</dbReference>
<evidence type="ECO:0000313" key="1">
    <source>
        <dbReference type="Ensembl" id="ENSAMXP00005041517.1"/>
    </source>
</evidence>
<dbReference type="InterPro" id="IPR040807">
    <property type="entry name" value="DUF5522"/>
</dbReference>
<accession>A0A8B9KU45</accession>
<sequence>NNAGSIQTEANRKLCRVQPMSLQLSAAIHVDGGLKVDGRKGVPEDLKPRRVRTQKQQWMHRRCQLGKGHILTLYRVFTEFAHQQRGRCCGSACRHCPYGQTNVEDSSKKKTFNSFFYV</sequence>
<name>A0A8B9KU45_ASTMX</name>
<dbReference type="OrthoDB" id="274765at2759"/>
<reference evidence="1" key="1">
    <citation type="submission" date="2025-08" db="UniProtKB">
        <authorList>
            <consortium name="Ensembl"/>
        </authorList>
    </citation>
    <scope>IDENTIFICATION</scope>
</reference>